<sequence>MEKSSSCSERDKAAYIAVRTILKEIVEKLPADVVELLKENDSLISGEVDLPYKARKLFTKFVKTYEQLMGTEFRLRDMDGISFPSGIRDPQHRADAGT</sequence>
<reference evidence="1" key="1">
    <citation type="submission" date="2021-06" db="EMBL/GenBank/DDBJ databases">
        <authorList>
            <person name="Kallberg Y."/>
            <person name="Tangrot J."/>
            <person name="Rosling A."/>
        </authorList>
    </citation>
    <scope>NUCLEOTIDE SEQUENCE</scope>
    <source>
        <strain evidence="1">IA702</strain>
    </source>
</reference>
<evidence type="ECO:0000313" key="2">
    <source>
        <dbReference type="Proteomes" id="UP000789572"/>
    </source>
</evidence>
<gene>
    <name evidence="1" type="ORF">POCULU_LOCUS5306</name>
</gene>
<feature type="non-terminal residue" evidence="1">
    <location>
        <position position="98"/>
    </location>
</feature>
<proteinExistence type="predicted"/>
<evidence type="ECO:0000313" key="1">
    <source>
        <dbReference type="EMBL" id="CAG8556786.1"/>
    </source>
</evidence>
<dbReference type="AlphaFoldDB" id="A0A9N9B646"/>
<comment type="caution">
    <text evidence="1">The sequence shown here is derived from an EMBL/GenBank/DDBJ whole genome shotgun (WGS) entry which is preliminary data.</text>
</comment>
<dbReference type="EMBL" id="CAJVPJ010000793">
    <property type="protein sequence ID" value="CAG8556786.1"/>
    <property type="molecule type" value="Genomic_DNA"/>
</dbReference>
<accession>A0A9N9B646</accession>
<protein>
    <submittedName>
        <fullName evidence="1">2299_t:CDS:1</fullName>
    </submittedName>
</protein>
<name>A0A9N9B646_9GLOM</name>
<keyword evidence="2" id="KW-1185">Reference proteome</keyword>
<dbReference type="Proteomes" id="UP000789572">
    <property type="component" value="Unassembled WGS sequence"/>
</dbReference>
<organism evidence="1 2">
    <name type="scientific">Paraglomus occultum</name>
    <dbReference type="NCBI Taxonomy" id="144539"/>
    <lineage>
        <taxon>Eukaryota</taxon>
        <taxon>Fungi</taxon>
        <taxon>Fungi incertae sedis</taxon>
        <taxon>Mucoromycota</taxon>
        <taxon>Glomeromycotina</taxon>
        <taxon>Glomeromycetes</taxon>
        <taxon>Paraglomerales</taxon>
        <taxon>Paraglomeraceae</taxon>
        <taxon>Paraglomus</taxon>
    </lineage>
</organism>
<dbReference type="OrthoDB" id="2443950at2759"/>